<feature type="binding site" evidence="9">
    <location>
        <position position="362"/>
    </location>
    <ligand>
        <name>K(+)</name>
        <dbReference type="ChEBI" id="CHEBI:29103"/>
    </ligand>
</feature>
<feature type="binding site" evidence="9">
    <location>
        <position position="332"/>
    </location>
    <ligand>
        <name>substrate</name>
    </ligand>
</feature>
<keyword evidence="4 9" id="KW-0418">Kinase</keyword>
<dbReference type="SUPFAM" id="SSF53613">
    <property type="entry name" value="Ribokinase-like"/>
    <property type="match status" value="1"/>
</dbReference>
<keyword evidence="13" id="KW-1185">Reference proteome</keyword>
<accession>A0ABR8QC33</accession>
<dbReference type="PANTHER" id="PTHR10584">
    <property type="entry name" value="SUGAR KINASE"/>
    <property type="match status" value="1"/>
</dbReference>
<organism evidence="12 13">
    <name type="scientific">Cellulomonas avistercoris</name>
    <dbReference type="NCBI Taxonomy" id="2762242"/>
    <lineage>
        <taxon>Bacteria</taxon>
        <taxon>Bacillati</taxon>
        <taxon>Actinomycetota</taxon>
        <taxon>Actinomycetes</taxon>
        <taxon>Micrococcales</taxon>
        <taxon>Cellulomonadaceae</taxon>
        <taxon>Cellulomonas</taxon>
    </lineage>
</organism>
<feature type="binding site" evidence="9">
    <location>
        <position position="365"/>
    </location>
    <ligand>
        <name>K(+)</name>
        <dbReference type="ChEBI" id="CHEBI:29103"/>
    </ligand>
</feature>
<feature type="region of interest" description="Disordered" evidence="10">
    <location>
        <begin position="1"/>
        <end position="21"/>
    </location>
</feature>
<comment type="function">
    <text evidence="9">Catalyzes the phosphorylation of ribose at O-5 in a reaction requiring ATP and magnesium. The resulting D-ribose-5-phosphate can then be used either for sythesis of nucleotides, histidine, and tryptophan, or as a component of the pentose phosphate pathway.</text>
</comment>
<dbReference type="Proteomes" id="UP000604241">
    <property type="component" value="Unassembled WGS sequence"/>
</dbReference>
<dbReference type="InterPro" id="IPR002139">
    <property type="entry name" value="Ribo/fructo_kinase"/>
</dbReference>
<name>A0ABR8QC33_9CELL</name>
<keyword evidence="2 9" id="KW-0479">Metal-binding</keyword>
<comment type="activity regulation">
    <text evidence="9">Activated by a monovalent cation that binds near, but not in, the active site. The most likely occupant of the site in vivo is potassium. Ion binding induces a conformational change that may alter substrate affinity.</text>
</comment>
<feature type="binding site" evidence="9">
    <location>
        <begin position="120"/>
        <end position="124"/>
    </location>
    <ligand>
        <name>substrate</name>
    </ligand>
</feature>
<evidence type="ECO:0000256" key="4">
    <source>
        <dbReference type="ARBA" id="ARBA00022777"/>
    </source>
</evidence>
<comment type="pathway">
    <text evidence="9">Carbohydrate metabolism; D-ribose degradation; D-ribose 5-phosphate from beta-D-ribopyranose: step 2/2.</text>
</comment>
<keyword evidence="3 9" id="KW-0547">Nucleotide-binding</keyword>
<dbReference type="PRINTS" id="PR00990">
    <property type="entry name" value="RIBOKINASE"/>
</dbReference>
<evidence type="ECO:0000256" key="8">
    <source>
        <dbReference type="ARBA" id="ARBA00023277"/>
    </source>
</evidence>
<dbReference type="EMBL" id="JACSQV010000004">
    <property type="protein sequence ID" value="MBD7917984.1"/>
    <property type="molecule type" value="Genomic_DNA"/>
</dbReference>
<feature type="binding site" evidence="9">
    <location>
        <begin position="298"/>
        <end position="303"/>
    </location>
    <ligand>
        <name>ATP</name>
        <dbReference type="ChEBI" id="CHEBI:30616"/>
    </ligand>
</feature>
<dbReference type="InterPro" id="IPR011611">
    <property type="entry name" value="PfkB_dom"/>
</dbReference>
<keyword evidence="1 9" id="KW-0808">Transferase</keyword>
<feature type="binding site" evidence="9">
    <location>
        <begin position="331"/>
        <end position="332"/>
    </location>
    <ligand>
        <name>ATP</name>
        <dbReference type="ChEBI" id="CHEBI:30616"/>
    </ligand>
</feature>
<evidence type="ECO:0000313" key="13">
    <source>
        <dbReference type="Proteomes" id="UP000604241"/>
    </source>
</evidence>
<comment type="similarity">
    <text evidence="9">Belongs to the carbohydrate kinase PfkB family. Ribokinase subfamily.</text>
</comment>
<feature type="active site" description="Proton acceptor" evidence="9">
    <location>
        <position position="332"/>
    </location>
</feature>
<feature type="binding site" evidence="9">
    <location>
        <position position="367"/>
    </location>
    <ligand>
        <name>K(+)</name>
        <dbReference type="ChEBI" id="CHEBI:29103"/>
    </ligand>
</feature>
<comment type="caution">
    <text evidence="12">The sequence shown here is derived from an EMBL/GenBank/DDBJ whole genome shotgun (WGS) entry which is preliminary data.</text>
</comment>
<comment type="subcellular location">
    <subcellularLocation>
        <location evidence="9">Cytoplasm</location>
    </subcellularLocation>
</comment>
<keyword evidence="5 9" id="KW-0067">ATP-binding</keyword>
<feature type="region of interest" description="Disordered" evidence="10">
    <location>
        <begin position="55"/>
        <end position="79"/>
    </location>
</feature>
<dbReference type="PANTHER" id="PTHR10584:SF166">
    <property type="entry name" value="RIBOKINASE"/>
    <property type="match status" value="1"/>
</dbReference>
<evidence type="ECO:0000256" key="7">
    <source>
        <dbReference type="ARBA" id="ARBA00022958"/>
    </source>
</evidence>
<evidence type="ECO:0000256" key="2">
    <source>
        <dbReference type="ARBA" id="ARBA00022723"/>
    </source>
</evidence>
<feature type="binding site" evidence="9">
    <location>
        <begin position="92"/>
        <end position="94"/>
    </location>
    <ligand>
        <name>substrate</name>
    </ligand>
</feature>
<feature type="binding site" evidence="9">
    <location>
        <position position="264"/>
    </location>
    <ligand>
        <name>ATP</name>
        <dbReference type="ChEBI" id="CHEBI:30616"/>
    </ligand>
</feature>
<keyword evidence="8 9" id="KW-0119">Carbohydrate metabolism</keyword>
<evidence type="ECO:0000259" key="11">
    <source>
        <dbReference type="Pfam" id="PF00294"/>
    </source>
</evidence>
<evidence type="ECO:0000256" key="1">
    <source>
        <dbReference type="ARBA" id="ARBA00022679"/>
    </source>
</evidence>
<proteinExistence type="inferred from homology"/>
<comment type="catalytic activity">
    <reaction evidence="9">
        <text>D-ribose + ATP = D-ribose 5-phosphate + ADP + H(+)</text>
        <dbReference type="Rhea" id="RHEA:13697"/>
        <dbReference type="ChEBI" id="CHEBI:15378"/>
        <dbReference type="ChEBI" id="CHEBI:30616"/>
        <dbReference type="ChEBI" id="CHEBI:47013"/>
        <dbReference type="ChEBI" id="CHEBI:78346"/>
        <dbReference type="ChEBI" id="CHEBI:456216"/>
        <dbReference type="EC" id="2.7.1.15"/>
    </reaction>
</comment>
<dbReference type="Pfam" id="PF00294">
    <property type="entry name" value="PfkB"/>
    <property type="match status" value="1"/>
</dbReference>
<dbReference type="InterPro" id="IPR029056">
    <property type="entry name" value="Ribokinase-like"/>
</dbReference>
<protein>
    <recommendedName>
        <fullName evidence="9">Ribokinase</fullName>
        <shortName evidence="9">RK</shortName>
        <ecNumber evidence="9">2.7.1.15</ecNumber>
    </recommendedName>
</protein>
<keyword evidence="9" id="KW-0963">Cytoplasm</keyword>
<keyword evidence="7 9" id="KW-0630">Potassium</keyword>
<evidence type="ECO:0000256" key="6">
    <source>
        <dbReference type="ARBA" id="ARBA00022842"/>
    </source>
</evidence>
<evidence type="ECO:0000256" key="5">
    <source>
        <dbReference type="ARBA" id="ARBA00022840"/>
    </source>
</evidence>
<evidence type="ECO:0000256" key="9">
    <source>
        <dbReference type="HAMAP-Rule" id="MF_01987"/>
    </source>
</evidence>
<sequence>MCTPHERRAPAAPRSRGLRGAGRAACFDANGGVPPGRPVFAAGGASVARAPDVARPVTSLPGANGPARPAPQPGAGRTEGPVGRVVVVGSVNADLVVQVQARPRPGETVRGGPLAVGPGGKGANQAVAAAVVGAEVTLVGAVGDDTHADVALRGLRRAGVDLTEVDVAPGATGTAVVVVTPDGENSIVVSPGANGTVQPGRAAAAVDRAPAGAVVVLQLELPAATVEAAVRQAAARGLRVVVNAAPAAALSPAVLAACDPLVVNGSEAAVLLGQDAVGDPAAAARALLALGPRSVVVTLGAEGAVHASQGSEKVRTVTPPRVAVVDTTGAGDAFVGALCAALADGLDLGDAVGLATLVGALAVQRPGAQSSYPDAAEIAEARRARP</sequence>
<dbReference type="Gene3D" id="3.40.1190.20">
    <property type="match status" value="1"/>
</dbReference>
<gene>
    <name evidence="9" type="primary">rbsK</name>
    <name evidence="12" type="ORF">H9657_06790</name>
</gene>
<feature type="binding site" evidence="9">
    <location>
        <position position="328"/>
    </location>
    <ligand>
        <name>K(+)</name>
        <dbReference type="ChEBI" id="CHEBI:29103"/>
    </ligand>
</feature>
<dbReference type="CDD" id="cd01174">
    <property type="entry name" value="ribokinase"/>
    <property type="match status" value="1"/>
</dbReference>
<comment type="subunit">
    <text evidence="9">Homodimer.</text>
</comment>
<feature type="binding site" evidence="9">
    <location>
        <position position="326"/>
    </location>
    <ligand>
        <name>K(+)</name>
        <dbReference type="ChEBI" id="CHEBI:29103"/>
    </ligand>
</feature>
<keyword evidence="6 9" id="KW-0460">Magnesium</keyword>
<dbReference type="HAMAP" id="MF_01987">
    <property type="entry name" value="Ribokinase"/>
    <property type="match status" value="1"/>
</dbReference>
<comment type="caution">
    <text evidence="9">Lacks conserved residue(s) required for the propagation of feature annotation.</text>
</comment>
<feature type="binding site" evidence="9">
    <location>
        <position position="371"/>
    </location>
    <ligand>
        <name>K(+)</name>
        <dbReference type="ChEBI" id="CHEBI:29103"/>
    </ligand>
</feature>
<feature type="binding site" evidence="9">
    <location>
        <position position="220"/>
    </location>
    <ligand>
        <name>substrate</name>
    </ligand>
</feature>
<comment type="cofactor">
    <cofactor evidence="9">
        <name>Mg(2+)</name>
        <dbReference type="ChEBI" id="CHEBI:18420"/>
    </cofactor>
    <text evidence="9">Requires a divalent cation, most likely magnesium in vivo, as an electrophilic catalyst to aid phosphoryl group transfer. It is the chelate of the metal and the nucleotide that is the actual substrate.</text>
</comment>
<reference evidence="12 13" key="1">
    <citation type="submission" date="2020-08" db="EMBL/GenBank/DDBJ databases">
        <title>A Genomic Blueprint of the Chicken Gut Microbiome.</title>
        <authorList>
            <person name="Gilroy R."/>
            <person name="Ravi A."/>
            <person name="Getino M."/>
            <person name="Pursley I."/>
            <person name="Horton D.L."/>
            <person name="Alikhan N.-F."/>
            <person name="Baker D."/>
            <person name="Gharbi K."/>
            <person name="Hall N."/>
            <person name="Watson M."/>
            <person name="Adriaenssens E.M."/>
            <person name="Foster-Nyarko E."/>
            <person name="Jarju S."/>
            <person name="Secka A."/>
            <person name="Antonio M."/>
            <person name="Oren A."/>
            <person name="Chaudhuri R."/>
            <person name="La Ragione R.M."/>
            <person name="Hildebrand F."/>
            <person name="Pallen M.J."/>
        </authorList>
    </citation>
    <scope>NUCLEOTIDE SEQUENCE [LARGE SCALE GENOMIC DNA]</scope>
    <source>
        <strain evidence="12 13">Sa3CUA2</strain>
    </source>
</reference>
<dbReference type="InterPro" id="IPR011877">
    <property type="entry name" value="Ribokinase"/>
</dbReference>
<feature type="compositionally biased region" description="Low complexity" evidence="10">
    <location>
        <begin position="61"/>
        <end position="79"/>
    </location>
</feature>
<feature type="domain" description="Carbohydrate kinase PfkB" evidence="11">
    <location>
        <begin position="84"/>
        <end position="374"/>
    </location>
</feature>
<evidence type="ECO:0000256" key="3">
    <source>
        <dbReference type="ARBA" id="ARBA00022741"/>
    </source>
</evidence>
<evidence type="ECO:0000256" key="10">
    <source>
        <dbReference type="SAM" id="MobiDB-lite"/>
    </source>
</evidence>
<evidence type="ECO:0000313" key="12">
    <source>
        <dbReference type="EMBL" id="MBD7917984.1"/>
    </source>
</evidence>
<dbReference type="EC" id="2.7.1.15" evidence="9"/>